<name>A0A412TT10_9BACT</name>
<protein>
    <submittedName>
        <fullName evidence="1">6-bladed beta-propeller</fullName>
    </submittedName>
</protein>
<dbReference type="PROSITE" id="PS51257">
    <property type="entry name" value="PROKAR_LIPOPROTEIN"/>
    <property type="match status" value="1"/>
</dbReference>
<accession>A0A412TT10</accession>
<dbReference type="Pfam" id="PF17170">
    <property type="entry name" value="DUF5128"/>
    <property type="match status" value="1"/>
</dbReference>
<evidence type="ECO:0000313" key="1">
    <source>
        <dbReference type="EMBL" id="RGU56919.1"/>
    </source>
</evidence>
<dbReference type="Proteomes" id="UP000284243">
    <property type="component" value="Unassembled WGS sequence"/>
</dbReference>
<reference evidence="1 2" key="1">
    <citation type="submission" date="2018-08" db="EMBL/GenBank/DDBJ databases">
        <title>A genome reference for cultivated species of the human gut microbiota.</title>
        <authorList>
            <person name="Zou Y."/>
            <person name="Xue W."/>
            <person name="Luo G."/>
        </authorList>
    </citation>
    <scope>NUCLEOTIDE SEQUENCE [LARGE SCALE GENOMIC DNA]</scope>
    <source>
        <strain evidence="1 2">AF16-14</strain>
    </source>
</reference>
<gene>
    <name evidence="1" type="ORF">DWW57_06890</name>
</gene>
<dbReference type="EMBL" id="QRYC01000007">
    <property type="protein sequence ID" value="RGU56919.1"/>
    <property type="molecule type" value="Genomic_DNA"/>
</dbReference>
<comment type="caution">
    <text evidence="1">The sequence shown here is derived from an EMBL/GenBank/DDBJ whole genome shotgun (WGS) entry which is preliminary data.</text>
</comment>
<dbReference type="AlphaFoldDB" id="A0A412TT10"/>
<evidence type="ECO:0000313" key="2">
    <source>
        <dbReference type="Proteomes" id="UP000284243"/>
    </source>
</evidence>
<proteinExistence type="predicted"/>
<organism evidence="1 2">
    <name type="scientific">Odoribacter splanchnicus</name>
    <dbReference type="NCBI Taxonomy" id="28118"/>
    <lineage>
        <taxon>Bacteria</taxon>
        <taxon>Pseudomonadati</taxon>
        <taxon>Bacteroidota</taxon>
        <taxon>Bacteroidia</taxon>
        <taxon>Bacteroidales</taxon>
        <taxon>Odoribacteraceae</taxon>
        <taxon>Odoribacter</taxon>
    </lineage>
</organism>
<dbReference type="RefSeq" id="WP_118160170.1">
    <property type="nucleotide sequence ID" value="NZ_BAABYK010000001.1"/>
</dbReference>
<sequence>MKIVLKCLFLVFLLAWLSGCREAIVDKETLVVSLNPDAAKPFIASDFFEDYRILTFKDIICTKIGDFVGINDKIIASSVIIQGFSDSITICVFDTTGHYLYPLGAVGRGPGEYQYISRHIELTEDTTIFIKSSLGWVEYALDGQLLGERRMTQAFQGIWGAMQWKISDNTLLFLTSTDLRENRENASLIQLTSSDDFCVKRSYFPLETTKEYITENSFYAFKDTACIFVDADNCVYMVLEDTIIPRYKVDKGKYGALTPFNMVKENITILPNSIRVKRFSENQHYLIGKYLFNQKYYFFIYDKFLNKTYNLKAQLEDDILFGKISGLFFYWEPGVQISDEYMYFYFTPMKFSDLVESVRKNLSEADWKAYQQSHPDIMEIFHGLDENSNTVVIGYKFR</sequence>